<organism evidence="6">
    <name type="scientific">marine metagenome</name>
    <dbReference type="NCBI Taxonomy" id="408172"/>
    <lineage>
        <taxon>unclassified sequences</taxon>
        <taxon>metagenomes</taxon>
        <taxon>ecological metagenomes</taxon>
    </lineage>
</organism>
<feature type="domain" description="RsdA/BaiN/AoA(So)-like Rossmann fold-like" evidence="4">
    <location>
        <begin position="6"/>
        <end position="390"/>
    </location>
</feature>
<dbReference type="SUPFAM" id="SSF160996">
    <property type="entry name" value="HI0933 insert domain-like"/>
    <property type="match status" value="1"/>
</dbReference>
<dbReference type="AlphaFoldDB" id="A0A381WIB9"/>
<dbReference type="InterPro" id="IPR004792">
    <property type="entry name" value="BaiN-like"/>
</dbReference>
<feature type="domain" description="RsdA/BaiN/AoA(So)-like insert" evidence="5">
    <location>
        <begin position="188"/>
        <end position="337"/>
    </location>
</feature>
<dbReference type="Gene3D" id="1.10.8.260">
    <property type="entry name" value="HI0933 insert domain-like"/>
    <property type="match status" value="1"/>
</dbReference>
<evidence type="ECO:0000313" key="6">
    <source>
        <dbReference type="EMBL" id="SVA51673.1"/>
    </source>
</evidence>
<dbReference type="EMBL" id="UINC01011754">
    <property type="protein sequence ID" value="SVA51673.1"/>
    <property type="molecule type" value="Genomic_DNA"/>
</dbReference>
<keyword evidence="2" id="KW-0285">Flavoprotein</keyword>
<evidence type="ECO:0008006" key="7">
    <source>
        <dbReference type="Google" id="ProtNLM"/>
    </source>
</evidence>
<dbReference type="Pfam" id="PF03486">
    <property type="entry name" value="HI0933_like"/>
    <property type="match status" value="1"/>
</dbReference>
<evidence type="ECO:0000256" key="2">
    <source>
        <dbReference type="ARBA" id="ARBA00022630"/>
    </source>
</evidence>
<accession>A0A381WIB9</accession>
<dbReference type="InterPro" id="IPR036188">
    <property type="entry name" value="FAD/NAD-bd_sf"/>
</dbReference>
<dbReference type="Pfam" id="PF22780">
    <property type="entry name" value="HI0933_like_1st"/>
    <property type="match status" value="1"/>
</dbReference>
<sequence>MSQRFDVIIIGAGGAGLMCAMTAGQRGRSVAVLEHNDRIGKKILISGGGRCNFTNLDAGPENYISSNPHFCRSALSRYQAGEFIELVRKHGIEFFEKTLGQLFCKHSSRQILKLIEDECRDAGVEIFSKCSVDTLKGKSGFQLQTSQGCFECDSLVIATGALSFPALGATDFGYRVAKQFGVPIIEPRPGLVPIVPQLEDGSPWPFKELSGISIGCIASAGGQSFREQLLFTQRGLSGPAVLQVSNYCRPGETFTLNLLPDETSIALLDDARQSRQTPVRWLGKRFPKRFAGAFAKQFVPDKPMAQMKQTDRERLVKQLFEWKLVVAKTEGYAKAEVTVGGVDTNALSSKTMECREIFGLYFIGEVMDVTGWLGGYNFQWAWASGHAAGQMV</sequence>
<dbReference type="InterPro" id="IPR055178">
    <property type="entry name" value="RsdA/BaiN/AoA(So)-like_dom"/>
</dbReference>
<reference evidence="6" key="1">
    <citation type="submission" date="2018-05" db="EMBL/GenBank/DDBJ databases">
        <authorList>
            <person name="Lanie J.A."/>
            <person name="Ng W.-L."/>
            <person name="Kazmierczak K.M."/>
            <person name="Andrzejewski T.M."/>
            <person name="Davidsen T.M."/>
            <person name="Wayne K.J."/>
            <person name="Tettelin H."/>
            <person name="Glass J.I."/>
            <person name="Rusch D."/>
            <person name="Podicherti R."/>
            <person name="Tsui H.-C.T."/>
            <person name="Winkler M.E."/>
        </authorList>
    </citation>
    <scope>NUCLEOTIDE SEQUENCE</scope>
</reference>
<dbReference type="PANTHER" id="PTHR42887:SF2">
    <property type="entry name" value="OS12G0638800 PROTEIN"/>
    <property type="match status" value="1"/>
</dbReference>
<dbReference type="PANTHER" id="PTHR42887">
    <property type="entry name" value="OS12G0638800 PROTEIN"/>
    <property type="match status" value="1"/>
</dbReference>
<dbReference type="Gene3D" id="3.50.50.60">
    <property type="entry name" value="FAD/NAD(P)-binding domain"/>
    <property type="match status" value="1"/>
</dbReference>
<evidence type="ECO:0000256" key="1">
    <source>
        <dbReference type="ARBA" id="ARBA00001974"/>
    </source>
</evidence>
<evidence type="ECO:0000259" key="4">
    <source>
        <dbReference type="Pfam" id="PF03486"/>
    </source>
</evidence>
<evidence type="ECO:0000256" key="3">
    <source>
        <dbReference type="ARBA" id="ARBA00022827"/>
    </source>
</evidence>
<dbReference type="SUPFAM" id="SSF51905">
    <property type="entry name" value="FAD/NAD(P)-binding domain"/>
    <property type="match status" value="1"/>
</dbReference>
<proteinExistence type="predicted"/>
<evidence type="ECO:0000259" key="5">
    <source>
        <dbReference type="Pfam" id="PF22780"/>
    </source>
</evidence>
<comment type="cofactor">
    <cofactor evidence="1">
        <name>FAD</name>
        <dbReference type="ChEBI" id="CHEBI:57692"/>
    </cofactor>
</comment>
<dbReference type="InterPro" id="IPR023166">
    <property type="entry name" value="BaiN-like_dom_sf"/>
</dbReference>
<protein>
    <recommendedName>
        <fullName evidence="7">FAD-dependent oxidoreductase 2 FAD binding domain-containing protein</fullName>
    </recommendedName>
</protein>
<dbReference type="Gene3D" id="2.40.30.10">
    <property type="entry name" value="Translation factors"/>
    <property type="match status" value="1"/>
</dbReference>
<name>A0A381WIB9_9ZZZZ</name>
<dbReference type="NCBIfam" id="TIGR00275">
    <property type="entry name" value="aminoacetone oxidase family FAD-binding enzyme"/>
    <property type="match status" value="1"/>
</dbReference>
<dbReference type="InterPro" id="IPR057661">
    <property type="entry name" value="RsdA/BaiN/AoA(So)_Rossmann"/>
</dbReference>
<keyword evidence="3" id="KW-0274">FAD</keyword>
<gene>
    <name evidence="6" type="ORF">METZ01_LOCUS104527</name>
</gene>
<dbReference type="PRINTS" id="PR00411">
    <property type="entry name" value="PNDRDTASEI"/>
</dbReference>